<dbReference type="Pfam" id="PF10022">
    <property type="entry name" value="DUF2264"/>
    <property type="match status" value="1"/>
</dbReference>
<dbReference type="InterPro" id="IPR016624">
    <property type="entry name" value="UCP014753"/>
</dbReference>
<keyword evidence="3" id="KW-1185">Reference proteome</keyword>
<comment type="caution">
    <text evidence="2">The sequence shown here is derived from an EMBL/GenBank/DDBJ whole genome shotgun (WGS) entry which is preliminary data.</text>
</comment>
<dbReference type="EMBL" id="JAVIZA010000001">
    <property type="protein sequence ID" value="MDR6168564.1"/>
    <property type="molecule type" value="Genomic_DNA"/>
</dbReference>
<organism evidence="2 3">
    <name type="scientific">Microbacterium paludicola</name>
    <dbReference type="NCBI Taxonomy" id="300019"/>
    <lineage>
        <taxon>Bacteria</taxon>
        <taxon>Bacillati</taxon>
        <taxon>Actinomycetota</taxon>
        <taxon>Actinomycetes</taxon>
        <taxon>Micrococcales</taxon>
        <taxon>Microbacteriaceae</taxon>
        <taxon>Microbacterium</taxon>
    </lineage>
</organism>
<dbReference type="PANTHER" id="PTHR35339:SF4">
    <property type="entry name" value="LINALOOL DEHYDRATASE_ISOMERASE DOMAIN-CONTAINING PROTEIN"/>
    <property type="match status" value="1"/>
</dbReference>
<evidence type="ECO:0000259" key="1">
    <source>
        <dbReference type="Pfam" id="PF10022"/>
    </source>
</evidence>
<feature type="domain" description="DUF2264" evidence="1">
    <location>
        <begin position="15"/>
        <end position="361"/>
    </location>
</feature>
<sequence length="672" mass="71520">MTSEHPNPPHGETVRDAWVARADALLDAARRHATPGAGRIYFPGAEGGYGHAVDGLEGFARTFLLAGFRIAGARGEGVDQIIAHYSRGIVSGVDPEAPDRWVRMEEHAQAKVEAASIALVLDLTRPWIWDRLDALTQQRVVDYLAPVVGDDTYPQTNWVWFRIVVQTFLRSVGGPWSADDIAADLARHDSFVREGGWLSDGDERSYDHYVGWALHVYPILWARMTGAADLAGDRNDADVARLDAFLHDALALVGGDGSPLIQGRSLIYRFAAAAPFWAGVIADVPSHSPGRLRHAADRIVTHFAERGAPDADGILTMGWHGAWRELAQSYSGPGSPYWAVKGFLGLLLPADHPVWTAPAEPLPIEQGDVLRAIVSPGWIVSGTTADGIVRVVNHGTDHALPGARTTDSPLYARLGYSTATSPIADERGWLEPLEQSVALVDRYGRATHRTAMTLRDVRVPGGAEGHVGIAASTWDAHLVDPAPTAHRHGSGLAGETLSVGTITTTSIVRASSEVRIVVVDALAPGQDAATLRLRLGGWPLSGDEVVGGTDDTGAWVSSRGSSSGIRALLPAGVAGLVSRADADPLGVRTLVPVIEHEVRVGEPVVALLDLAGGEHSAPHAAVDIDGATVTVTWPDGARTVSRLIDSEPPAPALRHHEVRRGISHAIAKEQHA</sequence>
<accession>A0ABU1I3V9</accession>
<dbReference type="RefSeq" id="WP_309667482.1">
    <property type="nucleotide sequence ID" value="NZ_JAVIZA010000001.1"/>
</dbReference>
<proteinExistence type="predicted"/>
<gene>
    <name evidence="2" type="ORF">QE367_002768</name>
</gene>
<dbReference type="InterPro" id="IPR049349">
    <property type="entry name" value="DUF2264_N"/>
</dbReference>
<protein>
    <recommendedName>
        <fullName evidence="1">DUF2264 domain-containing protein</fullName>
    </recommendedName>
</protein>
<evidence type="ECO:0000313" key="3">
    <source>
        <dbReference type="Proteomes" id="UP001260188"/>
    </source>
</evidence>
<evidence type="ECO:0000313" key="2">
    <source>
        <dbReference type="EMBL" id="MDR6168564.1"/>
    </source>
</evidence>
<dbReference type="Proteomes" id="UP001260188">
    <property type="component" value="Unassembled WGS sequence"/>
</dbReference>
<dbReference type="PANTHER" id="PTHR35339">
    <property type="entry name" value="LINALOOL DEHYDRATASE_ISOMERASE DOMAIN-CONTAINING PROTEIN"/>
    <property type="match status" value="1"/>
</dbReference>
<reference evidence="2 3" key="1">
    <citation type="submission" date="2023-08" db="EMBL/GenBank/DDBJ databases">
        <title>Functional and genomic diversity of the sorghum phyllosphere microbiome.</title>
        <authorList>
            <person name="Shade A."/>
        </authorList>
    </citation>
    <scope>NUCLEOTIDE SEQUENCE [LARGE SCALE GENOMIC DNA]</scope>
    <source>
        <strain evidence="2 3">SORGH_AS_0919</strain>
    </source>
</reference>
<name>A0ABU1I3V9_9MICO</name>